<evidence type="ECO:0000256" key="8">
    <source>
        <dbReference type="ARBA" id="ARBA00023125"/>
    </source>
</evidence>
<comment type="caution">
    <text evidence="12">The sequence shown here is derived from an EMBL/GenBank/DDBJ whole genome shotgun (WGS) entry which is preliminary data.</text>
</comment>
<evidence type="ECO:0000256" key="3">
    <source>
        <dbReference type="ARBA" id="ARBA00022763"/>
    </source>
</evidence>
<evidence type="ECO:0000256" key="7">
    <source>
        <dbReference type="ARBA" id="ARBA00022840"/>
    </source>
</evidence>
<dbReference type="GO" id="GO:0006310">
    <property type="term" value="P:DNA recombination"/>
    <property type="evidence" value="ECO:0007669"/>
    <property type="project" value="TreeGrafter"/>
</dbReference>
<evidence type="ECO:0000256" key="1">
    <source>
        <dbReference type="ARBA" id="ARBA00022722"/>
    </source>
</evidence>
<dbReference type="InterPro" id="IPR013986">
    <property type="entry name" value="DExx_box_DNA_helicase_dom_sf"/>
</dbReference>
<keyword evidence="13" id="KW-1185">Reference proteome</keyword>
<keyword evidence="3" id="KW-0227">DNA damage</keyword>
<evidence type="ECO:0000259" key="11">
    <source>
        <dbReference type="Pfam" id="PF21445"/>
    </source>
</evidence>
<dbReference type="InterPro" id="IPR049035">
    <property type="entry name" value="ADDB_N"/>
</dbReference>
<evidence type="ECO:0000313" key="12">
    <source>
        <dbReference type="EMBL" id="NMM63095.1"/>
    </source>
</evidence>
<dbReference type="PANTHER" id="PTHR30591">
    <property type="entry name" value="RECBCD ENZYME SUBUNIT RECC"/>
    <property type="match status" value="1"/>
</dbReference>
<dbReference type="Gene3D" id="3.40.50.300">
    <property type="entry name" value="P-loop containing nucleotide triphosphate hydrolases"/>
    <property type="match status" value="3"/>
</dbReference>
<dbReference type="Pfam" id="PF12705">
    <property type="entry name" value="PDDEXK_1"/>
    <property type="match status" value="1"/>
</dbReference>
<gene>
    <name evidence="12" type="ORF">HBE96_10365</name>
</gene>
<dbReference type="GO" id="GO:0004527">
    <property type="term" value="F:exonuclease activity"/>
    <property type="evidence" value="ECO:0007669"/>
    <property type="project" value="UniProtKB-KW"/>
</dbReference>
<dbReference type="InterPro" id="IPR038726">
    <property type="entry name" value="PDDEXK_AddAB-type"/>
</dbReference>
<keyword evidence="6" id="KW-0269">Exonuclease</keyword>
<organism evidence="12 13">
    <name type="scientific">Clostridium muellerianum</name>
    <dbReference type="NCBI Taxonomy" id="2716538"/>
    <lineage>
        <taxon>Bacteria</taxon>
        <taxon>Bacillati</taxon>
        <taxon>Bacillota</taxon>
        <taxon>Clostridia</taxon>
        <taxon>Eubacteriales</taxon>
        <taxon>Clostridiaceae</taxon>
        <taxon>Clostridium</taxon>
    </lineage>
</organism>
<keyword evidence="5" id="KW-0347">Helicase</keyword>
<dbReference type="Proteomes" id="UP000537131">
    <property type="component" value="Unassembled WGS sequence"/>
</dbReference>
<evidence type="ECO:0000256" key="2">
    <source>
        <dbReference type="ARBA" id="ARBA00022741"/>
    </source>
</evidence>
<dbReference type="GO" id="GO:0006281">
    <property type="term" value="P:DNA repair"/>
    <property type="evidence" value="ECO:0007669"/>
    <property type="project" value="UniProtKB-KW"/>
</dbReference>
<evidence type="ECO:0000259" key="10">
    <source>
        <dbReference type="Pfam" id="PF12705"/>
    </source>
</evidence>
<dbReference type="Gene3D" id="1.10.10.160">
    <property type="match status" value="1"/>
</dbReference>
<keyword evidence="4" id="KW-0378">Hydrolase</keyword>
<evidence type="ECO:0000313" key="13">
    <source>
        <dbReference type="Proteomes" id="UP000537131"/>
    </source>
</evidence>
<dbReference type="GO" id="GO:0004386">
    <property type="term" value="F:helicase activity"/>
    <property type="evidence" value="ECO:0007669"/>
    <property type="project" value="UniProtKB-KW"/>
</dbReference>
<reference evidence="12 13" key="2">
    <citation type="submission" date="2020-06" db="EMBL/GenBank/DDBJ databases">
        <title>Complete Genome Sequence of Clostridium muelleri sp. nov. P21T, an Acid-Alcohol Producing Acetogen Isolated from Old Hay.</title>
        <authorList>
            <person name="Duncan K.E."/>
            <person name="Tanner R.S."/>
        </authorList>
    </citation>
    <scope>NUCLEOTIDE SEQUENCE [LARGE SCALE GENOMIC DNA]</scope>
    <source>
        <strain evidence="12 13">P21</strain>
    </source>
</reference>
<dbReference type="Pfam" id="PF21445">
    <property type="entry name" value="ADDB_N"/>
    <property type="match status" value="1"/>
</dbReference>
<dbReference type="GO" id="GO:0005524">
    <property type="term" value="F:ATP binding"/>
    <property type="evidence" value="ECO:0007669"/>
    <property type="project" value="UniProtKB-KW"/>
</dbReference>
<dbReference type="PANTHER" id="PTHR30591:SF1">
    <property type="entry name" value="RECBCD ENZYME SUBUNIT RECC"/>
    <property type="match status" value="1"/>
</dbReference>
<keyword evidence="7" id="KW-0067">ATP-binding</keyword>
<evidence type="ECO:0000256" key="4">
    <source>
        <dbReference type="ARBA" id="ARBA00022801"/>
    </source>
</evidence>
<dbReference type="SUPFAM" id="SSF52540">
    <property type="entry name" value="P-loop containing nucleoside triphosphate hydrolases"/>
    <property type="match status" value="1"/>
</dbReference>
<evidence type="ECO:0000256" key="5">
    <source>
        <dbReference type="ARBA" id="ARBA00022806"/>
    </source>
</evidence>
<evidence type="ECO:0000256" key="9">
    <source>
        <dbReference type="ARBA" id="ARBA00023204"/>
    </source>
</evidence>
<dbReference type="InterPro" id="IPR027417">
    <property type="entry name" value="P-loop_NTPase"/>
</dbReference>
<dbReference type="EMBL" id="JABBNI010000017">
    <property type="protein sequence ID" value="NMM63095.1"/>
    <property type="molecule type" value="Genomic_DNA"/>
</dbReference>
<keyword evidence="8" id="KW-0238">DNA-binding</keyword>
<keyword evidence="1" id="KW-0540">Nuclease</keyword>
<evidence type="ECO:0000256" key="6">
    <source>
        <dbReference type="ARBA" id="ARBA00022839"/>
    </source>
</evidence>
<keyword evidence="2" id="KW-0547">Nucleotide-binding</keyword>
<proteinExistence type="predicted"/>
<feature type="domain" description="ATP-dependent helicase/deoxyribonuclease subunit B N-terminal" evidence="11">
    <location>
        <begin position="21"/>
        <end position="241"/>
    </location>
</feature>
<sequence length="989" mass="115966">MERIVYFEPLFTKRREKLVESCVKLQRQGKNFIYLLPSREAIKDVRYSIIDRNFGMINSTVIMFDELERMLVEGVISNDRIIHEDFEAVIIARLFKENKDKLLYYKKVFNKHGFIEETRTFIKVLKRQNISSEEFIKRINSLNDLEDSILKSKLQDLSLIYKEYTDMLKKYNIYDVNDISLKAVKTVKEGRGKKVFNKTDSIIIDGFISIDEVDMKLIEQICEKSNVNLYVNLSFKNALTKDMLQEKIANRFANMGFTIEESLEEFYDVNKDIKCLCENLYSGKTVEKAEAVTINSYPSISVEVRETARDIKRLLLQEEAENIAVFVNNKDEYMPHLIRIFREFKIPIEVVDNMPISAAQLVRNTINEVFFEEENKTVGQWIDCICEKIQDYSLEIAELKKKVLEESLPIQDMIVLKGYLGFESFLEGLKNSFKLCGMLEDLMPKEDIKELIRSSVENTPMTIENTKAVGVKVLNTDLARGTFYNHVYILGLNEGEMPAVSQSRGILNEQDINSLINLDISYKDYELDLLKEKIRFNFTLSTARKAVTLSFRTSDEKGGFSIPSSFIQEVKFLTGINYSRALTMRDRFELKFSDVMSEYELKVVLLKSLFDKYYNDGKELSYEEKLNVIKAYEKDVENYIYKGFVEYHKNKEVNFNNYEGILGEKFGRFSKKNKLSISAIKDYLDCPYSFMANRIFNLSYIEELEDEYNSMEIGNLYHAVLYSYYDGLSNYEELEEERLQELFDIELKKMRSIDQEPEQYEEFYKCAHENLTEFIKLDLKRFKDYEKKSKGKLLRPAILEKLFKNTDLFSMAVASKIDRVDLEYELNEGEYIPTGRFVIYDYKKKNIPKFDSILSIKDCQLTIYYLIILEELKNIPQLRDKTLECMALLYLSIEDRGKTKLNYEGIYLEKHMKNLGISKKSPFDKESFYVFINYAKSTIEETMAKIKAGKFNYTLECSAVLNSYANISCEFKEMCRYNKSKLVNIGLKN</sequence>
<dbReference type="AlphaFoldDB" id="A0A7Y0EGN0"/>
<protein>
    <recommendedName>
        <fullName evidence="14">DNA helicase</fullName>
    </recommendedName>
</protein>
<keyword evidence="9" id="KW-0234">DNA repair</keyword>
<name>A0A7Y0EGN0_9CLOT</name>
<accession>A0A7Y0EGN0</accession>
<dbReference type="GO" id="GO:0003677">
    <property type="term" value="F:DNA binding"/>
    <property type="evidence" value="ECO:0007669"/>
    <property type="project" value="UniProtKB-KW"/>
</dbReference>
<feature type="domain" description="PD-(D/E)XK endonuclease-like" evidence="10">
    <location>
        <begin position="675"/>
        <end position="976"/>
    </location>
</feature>
<dbReference type="RefSeq" id="WP_169297693.1">
    <property type="nucleotide sequence ID" value="NZ_JABBNI010000017.1"/>
</dbReference>
<evidence type="ECO:0008006" key="14">
    <source>
        <dbReference type="Google" id="ProtNLM"/>
    </source>
</evidence>
<reference evidence="12 13" key="1">
    <citation type="submission" date="2020-04" db="EMBL/GenBank/DDBJ databases">
        <authorList>
            <person name="Doyle D.A."/>
        </authorList>
    </citation>
    <scope>NUCLEOTIDE SEQUENCE [LARGE SCALE GENOMIC DNA]</scope>
    <source>
        <strain evidence="12 13">P21</strain>
    </source>
</reference>